<keyword evidence="3" id="KW-0493">Microtubule</keyword>
<evidence type="ECO:0000256" key="9">
    <source>
        <dbReference type="ARBA" id="ARBA00036378"/>
    </source>
</evidence>
<keyword evidence="5 11" id="KW-0067">ATP-binding</keyword>
<evidence type="ECO:0000256" key="7">
    <source>
        <dbReference type="ARBA" id="ARBA00023212"/>
    </source>
</evidence>
<evidence type="ECO:0000256" key="11">
    <source>
        <dbReference type="RuleBase" id="RU003651"/>
    </source>
</evidence>
<evidence type="ECO:0000259" key="12">
    <source>
        <dbReference type="SMART" id="SM00382"/>
    </source>
</evidence>
<dbReference type="Ensembl" id="ENSSAUT00010010425.1">
    <property type="protein sequence ID" value="ENSSAUP00010009789.1"/>
    <property type="gene ID" value="ENSSAUG00010003337.1"/>
</dbReference>
<keyword evidence="8" id="KW-0413">Isomerase</keyword>
<dbReference type="GO" id="GO:0005874">
    <property type="term" value="C:microtubule"/>
    <property type="evidence" value="ECO:0007669"/>
    <property type="project" value="UniProtKB-KW"/>
</dbReference>
<dbReference type="AlphaFoldDB" id="A0A671UAF7"/>
<dbReference type="Gene3D" id="1.20.58.80">
    <property type="entry name" value="Phosphotransferase system, lactose/cellobiose-type IIA subunit"/>
    <property type="match status" value="1"/>
</dbReference>
<feature type="domain" description="AAA+ ATPase" evidence="12">
    <location>
        <begin position="204"/>
        <end position="340"/>
    </location>
</feature>
<dbReference type="Gene3D" id="1.10.8.60">
    <property type="match status" value="1"/>
</dbReference>
<evidence type="ECO:0000256" key="6">
    <source>
        <dbReference type="ARBA" id="ARBA00023136"/>
    </source>
</evidence>
<dbReference type="Pfam" id="PF00004">
    <property type="entry name" value="AAA"/>
    <property type="match status" value="1"/>
</dbReference>
<evidence type="ECO:0000256" key="1">
    <source>
        <dbReference type="ARBA" id="ARBA00022490"/>
    </source>
</evidence>
<dbReference type="CDD" id="cd02679">
    <property type="entry name" value="MIT_spastin"/>
    <property type="match status" value="1"/>
</dbReference>
<dbReference type="SUPFAM" id="SSF52540">
    <property type="entry name" value="P-loop containing nucleoside triphosphate hydrolases"/>
    <property type="match status" value="1"/>
</dbReference>
<comment type="catalytic activity">
    <reaction evidence="9">
        <text>n ATP + n H2O + a microtubule = n ADP + n phosphate + (n+1) alpha/beta tubulin heterodimers.</text>
        <dbReference type="EC" id="5.6.1.1"/>
    </reaction>
</comment>
<dbReference type="PANTHER" id="PTHR23074:SF86">
    <property type="entry name" value="SPASTIN"/>
    <property type="match status" value="1"/>
</dbReference>
<dbReference type="FunFam" id="3.40.50.300:FF:000093">
    <property type="entry name" value="Fidgetin-like 1"/>
    <property type="match status" value="1"/>
</dbReference>
<keyword evidence="2" id="KW-0132">Cell division</keyword>
<dbReference type="GO" id="GO:0005524">
    <property type="term" value="F:ATP binding"/>
    <property type="evidence" value="ECO:0007669"/>
    <property type="project" value="UniProtKB-KW"/>
</dbReference>
<evidence type="ECO:0000313" key="15">
    <source>
        <dbReference type="Proteomes" id="UP000472265"/>
    </source>
</evidence>
<dbReference type="CDD" id="cd19524">
    <property type="entry name" value="RecA-like_spastin"/>
    <property type="match status" value="1"/>
</dbReference>
<keyword evidence="1" id="KW-0963">Cytoplasm</keyword>
<dbReference type="InterPro" id="IPR003593">
    <property type="entry name" value="AAA+_ATPase"/>
</dbReference>
<feature type="domain" description="MIT" evidence="13">
    <location>
        <begin position="32"/>
        <end position="109"/>
    </location>
</feature>
<keyword evidence="6" id="KW-0472">Membrane</keyword>
<keyword evidence="2" id="KW-0131">Cell cycle</keyword>
<evidence type="ECO:0000256" key="8">
    <source>
        <dbReference type="ARBA" id="ARBA00023235"/>
    </source>
</evidence>
<dbReference type="InterPro" id="IPR050304">
    <property type="entry name" value="MT-severing_AAA_ATPase"/>
</dbReference>
<dbReference type="PROSITE" id="PS00674">
    <property type="entry name" value="AAA"/>
    <property type="match status" value="1"/>
</dbReference>
<evidence type="ECO:0000313" key="14">
    <source>
        <dbReference type="Ensembl" id="ENSSAUP00010009789.1"/>
    </source>
</evidence>
<evidence type="ECO:0000256" key="4">
    <source>
        <dbReference type="ARBA" id="ARBA00022741"/>
    </source>
</evidence>
<keyword evidence="4 11" id="KW-0547">Nucleotide-binding</keyword>
<dbReference type="InterPro" id="IPR007330">
    <property type="entry name" value="MIT_dom"/>
</dbReference>
<dbReference type="GO" id="GO:0051301">
    <property type="term" value="P:cell division"/>
    <property type="evidence" value="ECO:0007669"/>
    <property type="project" value="UniProtKB-KW"/>
</dbReference>
<dbReference type="GO" id="GO:0016887">
    <property type="term" value="F:ATP hydrolysis activity"/>
    <property type="evidence" value="ECO:0007669"/>
    <property type="project" value="InterPro"/>
</dbReference>
<reference evidence="14" key="3">
    <citation type="submission" date="2025-09" db="UniProtKB">
        <authorList>
            <consortium name="Ensembl"/>
        </authorList>
    </citation>
    <scope>IDENTIFICATION</scope>
</reference>
<dbReference type="FunFam" id="1.20.58.80:FF:000006">
    <property type="entry name" value="Spastin"/>
    <property type="match status" value="1"/>
</dbReference>
<dbReference type="InterPro" id="IPR041569">
    <property type="entry name" value="AAA_lid_3"/>
</dbReference>
<dbReference type="Gene3D" id="3.40.50.300">
    <property type="entry name" value="P-loop containing nucleotide triphosphate hydrolases"/>
    <property type="match status" value="1"/>
</dbReference>
<dbReference type="SMART" id="SM00382">
    <property type="entry name" value="AAA"/>
    <property type="match status" value="1"/>
</dbReference>
<proteinExistence type="inferred from homology"/>
<evidence type="ECO:0000256" key="5">
    <source>
        <dbReference type="ARBA" id="ARBA00022840"/>
    </source>
</evidence>
<evidence type="ECO:0000259" key="13">
    <source>
        <dbReference type="SMART" id="SM00745"/>
    </source>
</evidence>
<evidence type="ECO:0000256" key="3">
    <source>
        <dbReference type="ARBA" id="ARBA00022701"/>
    </source>
</evidence>
<dbReference type="GO" id="GO:0008568">
    <property type="term" value="F:microtubule severing ATPase activity"/>
    <property type="evidence" value="ECO:0007669"/>
    <property type="project" value="UniProtKB-EC"/>
</dbReference>
<accession>A0A671UAF7</accession>
<reference evidence="14" key="1">
    <citation type="submission" date="2021-04" db="EMBL/GenBank/DDBJ databases">
        <authorList>
            <consortium name="Wellcome Sanger Institute Data Sharing"/>
        </authorList>
    </citation>
    <scope>NUCLEOTIDE SEQUENCE [LARGE SCALE GENOMIC DNA]</scope>
</reference>
<gene>
    <name evidence="14" type="primary">SPAST</name>
</gene>
<evidence type="ECO:0000256" key="10">
    <source>
        <dbReference type="ARBA" id="ARBA00038871"/>
    </source>
</evidence>
<dbReference type="InterPro" id="IPR003959">
    <property type="entry name" value="ATPase_AAA_core"/>
</dbReference>
<dbReference type="Proteomes" id="UP000472265">
    <property type="component" value="Chromosome 15"/>
</dbReference>
<dbReference type="PANTHER" id="PTHR23074">
    <property type="entry name" value="AAA DOMAIN-CONTAINING"/>
    <property type="match status" value="1"/>
</dbReference>
<name>A0A671UAF7_SPAAU</name>
<dbReference type="SMART" id="SM00745">
    <property type="entry name" value="MIT"/>
    <property type="match status" value="1"/>
</dbReference>
<dbReference type="InterPro" id="IPR027417">
    <property type="entry name" value="P-loop_NTPase"/>
</dbReference>
<dbReference type="Pfam" id="PF17862">
    <property type="entry name" value="AAA_lid_3"/>
    <property type="match status" value="1"/>
</dbReference>
<dbReference type="InterPro" id="IPR003960">
    <property type="entry name" value="ATPase_AAA_CS"/>
</dbReference>
<dbReference type="EC" id="5.6.1.1" evidence="10"/>
<comment type="similarity">
    <text evidence="11">Belongs to the AAA ATPase family.</text>
</comment>
<dbReference type="FunFam" id="1.10.8.60:FF:000036">
    <property type="entry name" value="Spastin"/>
    <property type="match status" value="1"/>
</dbReference>
<dbReference type="GeneTree" id="ENSGT00940000156258"/>
<keyword evidence="15" id="KW-1185">Reference proteome</keyword>
<sequence length="447" mass="49792">MWPKIILQTTCLRLIMSAKMNAGRSKDNGEVIKNYHKQAFEYISKALRIDEDDTGDKEQAVQWYKKGIAELERGIAVELTGQGDQYDRAKRLQDKMVSNLTMARDRLSLLGKWRLVCWFLQTILCHLTQNGRPAAMKQPPKRDMKNFKNVDSKLANLILNEIVDSGASVSFEDIAGQTLAKQALQEIVILPALRPELFTGLRAPARGLLLFGPPGNGKTMLAKAVAAESNATFFNISAASLTSKYVGEGEKLVRALFAVARELQPSVIFIDEVDSLLCERREGEHDASRRLKTEFLIEFDGVQSGGDDRVLVMGATNRPQELDEAVLRRFAKRVYVALPDAETRFTLLKNLLEKQGNPLSQNELSSVAKATAGYSGSDLTSLAKDAALGPIRELGPDQVRSMAASEMRNIKMKDFEESLKRIKPSVNPTTLNMYTKWNKDYGDTTAF</sequence>
<protein>
    <recommendedName>
        <fullName evidence="10">microtubule-severing ATPase</fullName>
        <ecNumber evidence="10">5.6.1.1</ecNumber>
    </recommendedName>
</protein>
<keyword evidence="7" id="KW-0206">Cytoskeleton</keyword>
<evidence type="ECO:0000256" key="2">
    <source>
        <dbReference type="ARBA" id="ARBA00022618"/>
    </source>
</evidence>
<reference evidence="14" key="2">
    <citation type="submission" date="2025-08" db="UniProtKB">
        <authorList>
            <consortium name="Ensembl"/>
        </authorList>
    </citation>
    <scope>IDENTIFICATION</scope>
</reference>
<organism evidence="14 15">
    <name type="scientific">Sparus aurata</name>
    <name type="common">Gilthead sea bream</name>
    <dbReference type="NCBI Taxonomy" id="8175"/>
    <lineage>
        <taxon>Eukaryota</taxon>
        <taxon>Metazoa</taxon>
        <taxon>Chordata</taxon>
        <taxon>Craniata</taxon>
        <taxon>Vertebrata</taxon>
        <taxon>Euteleostomi</taxon>
        <taxon>Actinopterygii</taxon>
        <taxon>Neopterygii</taxon>
        <taxon>Teleostei</taxon>
        <taxon>Neoteleostei</taxon>
        <taxon>Acanthomorphata</taxon>
        <taxon>Eupercaria</taxon>
        <taxon>Spariformes</taxon>
        <taxon>Sparidae</taxon>
        <taxon>Sparus</taxon>
    </lineage>
</organism>